<dbReference type="OrthoDB" id="9028748at2759"/>
<name>A0A2P4S7E1_BAMTH</name>
<dbReference type="InterPro" id="IPR003006">
    <property type="entry name" value="Ig/MHC_CS"/>
</dbReference>
<evidence type="ECO:0000256" key="7">
    <source>
        <dbReference type="ARBA" id="ARBA00023136"/>
    </source>
</evidence>
<dbReference type="EMBL" id="PPHD01089703">
    <property type="protein sequence ID" value="POI20027.1"/>
    <property type="molecule type" value="Genomic_DNA"/>
</dbReference>
<evidence type="ECO:0000256" key="1">
    <source>
        <dbReference type="ARBA" id="ARBA00004479"/>
    </source>
</evidence>
<keyword evidence="6 10" id="KW-1133">Transmembrane helix</keyword>
<dbReference type="Gene3D" id="2.60.40.10">
    <property type="entry name" value="Immunoglobulins"/>
    <property type="match status" value="1"/>
</dbReference>
<feature type="transmembrane region" description="Helical" evidence="10">
    <location>
        <begin position="112"/>
        <end position="136"/>
    </location>
</feature>
<dbReference type="GO" id="GO:0002474">
    <property type="term" value="P:antigen processing and presentation of peptide antigen via MHC class I"/>
    <property type="evidence" value="ECO:0007669"/>
    <property type="project" value="UniProtKB-KW"/>
</dbReference>
<proteinExistence type="predicted"/>
<dbReference type="InterPro" id="IPR007110">
    <property type="entry name" value="Ig-like_dom"/>
</dbReference>
<comment type="subcellular location">
    <subcellularLocation>
        <location evidence="1">Membrane</location>
        <topology evidence="1">Single-pass type I membrane protein</topology>
    </subcellularLocation>
</comment>
<evidence type="ECO:0000256" key="6">
    <source>
        <dbReference type="ARBA" id="ARBA00022989"/>
    </source>
</evidence>
<dbReference type="GO" id="GO:0009897">
    <property type="term" value="C:external side of plasma membrane"/>
    <property type="evidence" value="ECO:0007669"/>
    <property type="project" value="TreeGrafter"/>
</dbReference>
<protein>
    <recommendedName>
        <fullName evidence="11">Ig-like domain-containing protein</fullName>
    </recommendedName>
</protein>
<dbReference type="GO" id="GO:0006955">
    <property type="term" value="P:immune response"/>
    <property type="evidence" value="ECO:0007669"/>
    <property type="project" value="TreeGrafter"/>
</dbReference>
<sequence length="181" mass="19506">SVWGAQPGPQRHLPAVQPEVRVWGKEADGILTLSCHAYGFYPRPIAISWMKDGMVQDQETHWGGVMPNSDGTYHALAAIDVLPEDGDKYRCRVEHASLPQPGLFLWEPQPNLIPIVAGAVIAIVAVITAVVGLVVWKSKSGKEEKGDRASLGECQGQRSPPPVLGVGALWGSSLLLGSQWK</sequence>
<keyword evidence="13" id="KW-1185">Reference proteome</keyword>
<evidence type="ECO:0000256" key="8">
    <source>
        <dbReference type="ARBA" id="ARBA00023157"/>
    </source>
</evidence>
<dbReference type="SMART" id="SM00407">
    <property type="entry name" value="IGc1"/>
    <property type="match status" value="1"/>
</dbReference>
<dbReference type="FunFam" id="2.60.40.10:FF:000204">
    <property type="entry name" value="Major histocompatibility complex, class I-related protein"/>
    <property type="match status" value="1"/>
</dbReference>
<keyword evidence="2" id="KW-0490">MHC I</keyword>
<evidence type="ECO:0000259" key="11">
    <source>
        <dbReference type="PROSITE" id="PS50835"/>
    </source>
</evidence>
<dbReference type="Proteomes" id="UP000237246">
    <property type="component" value="Unassembled WGS sequence"/>
</dbReference>
<keyword evidence="7 10" id="KW-0472">Membrane</keyword>
<comment type="caution">
    <text evidence="12">The sequence shown here is derived from an EMBL/GenBank/DDBJ whole genome shotgun (WGS) entry which is preliminary data.</text>
</comment>
<evidence type="ECO:0000256" key="3">
    <source>
        <dbReference type="ARBA" id="ARBA00022692"/>
    </source>
</evidence>
<organism evidence="12 13">
    <name type="scientific">Bambusicola thoracicus</name>
    <name type="common">Chinese bamboo-partridge</name>
    <name type="synonym">Perdix thoracica</name>
    <dbReference type="NCBI Taxonomy" id="9083"/>
    <lineage>
        <taxon>Eukaryota</taxon>
        <taxon>Metazoa</taxon>
        <taxon>Chordata</taxon>
        <taxon>Craniata</taxon>
        <taxon>Vertebrata</taxon>
        <taxon>Euteleostomi</taxon>
        <taxon>Archelosauria</taxon>
        <taxon>Archosauria</taxon>
        <taxon>Dinosauria</taxon>
        <taxon>Saurischia</taxon>
        <taxon>Theropoda</taxon>
        <taxon>Coelurosauria</taxon>
        <taxon>Aves</taxon>
        <taxon>Neognathae</taxon>
        <taxon>Galloanserae</taxon>
        <taxon>Galliformes</taxon>
        <taxon>Phasianidae</taxon>
        <taxon>Perdicinae</taxon>
        <taxon>Bambusicola</taxon>
    </lineage>
</organism>
<keyword evidence="3 10" id="KW-0812">Transmembrane</keyword>
<keyword evidence="5" id="KW-0391">Immunity</keyword>
<feature type="non-terminal residue" evidence="12">
    <location>
        <position position="1"/>
    </location>
</feature>
<dbReference type="PROSITE" id="PS50835">
    <property type="entry name" value="IG_LIKE"/>
    <property type="match status" value="1"/>
</dbReference>
<dbReference type="GO" id="GO:0042612">
    <property type="term" value="C:MHC class I protein complex"/>
    <property type="evidence" value="ECO:0007669"/>
    <property type="project" value="UniProtKB-KW"/>
</dbReference>
<gene>
    <name evidence="12" type="ORF">CIB84_016226</name>
</gene>
<evidence type="ECO:0000313" key="12">
    <source>
        <dbReference type="EMBL" id="POI20027.1"/>
    </source>
</evidence>
<reference evidence="12 13" key="1">
    <citation type="submission" date="2018-01" db="EMBL/GenBank/DDBJ databases">
        <title>Comparison of the Chinese Bamboo Partridge and Red Junglefowl genome sequences highlights the importance of demography in genome evolution.</title>
        <authorList>
            <person name="Tiley G.P."/>
            <person name="Kimball R.T."/>
            <person name="Braun E.L."/>
            <person name="Burleigh J.G."/>
        </authorList>
    </citation>
    <scope>NUCLEOTIDE SEQUENCE [LARGE SCALE GENOMIC DNA]</scope>
    <source>
        <strain evidence="12">RTK389</strain>
        <tissue evidence="12">Blood</tissue>
    </source>
</reference>
<dbReference type="InterPro" id="IPR003597">
    <property type="entry name" value="Ig_C1-set"/>
</dbReference>
<dbReference type="InterPro" id="IPR050208">
    <property type="entry name" value="MHC_class-I_related"/>
</dbReference>
<dbReference type="InterPro" id="IPR013783">
    <property type="entry name" value="Ig-like_fold"/>
</dbReference>
<dbReference type="AlphaFoldDB" id="A0A2P4S7E1"/>
<evidence type="ECO:0000256" key="10">
    <source>
        <dbReference type="SAM" id="Phobius"/>
    </source>
</evidence>
<accession>A0A2P4S7E1</accession>
<dbReference type="PROSITE" id="PS00290">
    <property type="entry name" value="IG_MHC"/>
    <property type="match status" value="1"/>
</dbReference>
<keyword evidence="4" id="KW-0732">Signal</keyword>
<evidence type="ECO:0000313" key="13">
    <source>
        <dbReference type="Proteomes" id="UP000237246"/>
    </source>
</evidence>
<dbReference type="PANTHER" id="PTHR16675">
    <property type="entry name" value="MHC CLASS I-RELATED"/>
    <property type="match status" value="1"/>
</dbReference>
<evidence type="ECO:0000256" key="4">
    <source>
        <dbReference type="ARBA" id="ARBA00022729"/>
    </source>
</evidence>
<evidence type="ECO:0000256" key="2">
    <source>
        <dbReference type="ARBA" id="ARBA00022451"/>
    </source>
</evidence>
<dbReference type="InterPro" id="IPR036179">
    <property type="entry name" value="Ig-like_dom_sf"/>
</dbReference>
<dbReference type="SUPFAM" id="SSF48726">
    <property type="entry name" value="Immunoglobulin"/>
    <property type="match status" value="1"/>
</dbReference>
<evidence type="ECO:0000256" key="5">
    <source>
        <dbReference type="ARBA" id="ARBA00022859"/>
    </source>
</evidence>
<dbReference type="GO" id="GO:0005615">
    <property type="term" value="C:extracellular space"/>
    <property type="evidence" value="ECO:0007669"/>
    <property type="project" value="TreeGrafter"/>
</dbReference>
<feature type="domain" description="Ig-like" evidence="11">
    <location>
        <begin position="14"/>
        <end position="97"/>
    </location>
</feature>
<evidence type="ECO:0000256" key="9">
    <source>
        <dbReference type="ARBA" id="ARBA00023180"/>
    </source>
</evidence>
<dbReference type="PANTHER" id="PTHR16675:SF242">
    <property type="entry name" value="MAJOR HISTOCOMPATIBILITY COMPLEX CLASS I-RELATED GENE PROTEIN"/>
    <property type="match status" value="1"/>
</dbReference>
<keyword evidence="9" id="KW-0325">Glycoprotein</keyword>
<keyword evidence="8" id="KW-1015">Disulfide bond</keyword>
<dbReference type="Pfam" id="PF07654">
    <property type="entry name" value="C1-set"/>
    <property type="match status" value="1"/>
</dbReference>